<sequence length="94" mass="10360">MDIEEITIDQGAQWRLEDLRIGIVRVGEHEGSDAAELLVRSDAEARHALITTSGRDADVGGWRISLLSAIRPEDRSRRETVRLRAVRGAADTGP</sequence>
<name>A0A2A3YNU7_9MICO</name>
<reference evidence="1 2" key="1">
    <citation type="journal article" date="2017" name="Elife">
        <title>Extensive horizontal gene transfer in cheese-associated bacteria.</title>
        <authorList>
            <person name="Bonham K.S."/>
            <person name="Wolfe B.E."/>
            <person name="Dutton R.J."/>
        </authorList>
    </citation>
    <scope>NUCLEOTIDE SEQUENCE [LARGE SCALE GENOMIC DNA]</scope>
    <source>
        <strain evidence="1 2">341_9</strain>
    </source>
</reference>
<organism evidence="1 2">
    <name type="scientific">Brachybacterium alimentarium</name>
    <dbReference type="NCBI Taxonomy" id="47845"/>
    <lineage>
        <taxon>Bacteria</taxon>
        <taxon>Bacillati</taxon>
        <taxon>Actinomycetota</taxon>
        <taxon>Actinomycetes</taxon>
        <taxon>Micrococcales</taxon>
        <taxon>Dermabacteraceae</taxon>
        <taxon>Brachybacterium</taxon>
    </lineage>
</organism>
<protein>
    <submittedName>
        <fullName evidence="1">Uncharacterized protein</fullName>
    </submittedName>
</protein>
<dbReference type="Proteomes" id="UP000218598">
    <property type="component" value="Unassembled WGS sequence"/>
</dbReference>
<accession>A0A2A3YNU7</accession>
<gene>
    <name evidence="1" type="ORF">CIK66_00235</name>
</gene>
<proteinExistence type="predicted"/>
<keyword evidence="2" id="KW-1185">Reference proteome</keyword>
<evidence type="ECO:0000313" key="2">
    <source>
        <dbReference type="Proteomes" id="UP000218598"/>
    </source>
</evidence>
<dbReference type="EMBL" id="NRGR01000001">
    <property type="protein sequence ID" value="PCC41036.1"/>
    <property type="molecule type" value="Genomic_DNA"/>
</dbReference>
<dbReference type="OrthoDB" id="9966428at2"/>
<comment type="caution">
    <text evidence="1">The sequence shown here is derived from an EMBL/GenBank/DDBJ whole genome shotgun (WGS) entry which is preliminary data.</text>
</comment>
<evidence type="ECO:0000313" key="1">
    <source>
        <dbReference type="EMBL" id="PCC41036.1"/>
    </source>
</evidence>
<dbReference type="AlphaFoldDB" id="A0A2A3YNU7"/>
<dbReference type="RefSeq" id="WP_096196182.1">
    <property type="nucleotide sequence ID" value="NZ_JBQQKT010000019.1"/>
</dbReference>